<dbReference type="EMBL" id="VSSQ01002727">
    <property type="protein sequence ID" value="MPM17077.1"/>
    <property type="molecule type" value="Genomic_DNA"/>
</dbReference>
<dbReference type="AlphaFoldDB" id="A0A644XM71"/>
<evidence type="ECO:0000313" key="1">
    <source>
        <dbReference type="EMBL" id="MPM17077.1"/>
    </source>
</evidence>
<protein>
    <submittedName>
        <fullName evidence="1">Uncharacterized protein</fullName>
    </submittedName>
</protein>
<comment type="caution">
    <text evidence="1">The sequence shown here is derived from an EMBL/GenBank/DDBJ whole genome shotgun (WGS) entry which is preliminary data.</text>
</comment>
<name>A0A644XM71_9ZZZZ</name>
<organism evidence="1">
    <name type="scientific">bioreactor metagenome</name>
    <dbReference type="NCBI Taxonomy" id="1076179"/>
    <lineage>
        <taxon>unclassified sequences</taxon>
        <taxon>metagenomes</taxon>
        <taxon>ecological metagenomes</taxon>
    </lineage>
</organism>
<gene>
    <name evidence="1" type="ORF">SDC9_63461</name>
</gene>
<reference evidence="1" key="1">
    <citation type="submission" date="2019-08" db="EMBL/GenBank/DDBJ databases">
        <authorList>
            <person name="Kucharzyk K."/>
            <person name="Murdoch R.W."/>
            <person name="Higgins S."/>
            <person name="Loffler F."/>
        </authorList>
    </citation>
    <scope>NUCLEOTIDE SEQUENCE</scope>
</reference>
<accession>A0A644XM71</accession>
<sequence>MQGGPPTDGTACHPLGAQHLGQLAFRKAVLHGDQESVLGKVGTKERGNLSVLQLLGQEEDQVVRALHLFRKQCVHSYSKVDLSYNVRSL</sequence>
<proteinExistence type="predicted"/>